<feature type="domain" description="N-acetyltransferase" evidence="1">
    <location>
        <begin position="5"/>
        <end position="168"/>
    </location>
</feature>
<accession>A0A7Y0BMM6</accession>
<dbReference type="AlphaFoldDB" id="A0A7Y0BMM6"/>
<protein>
    <submittedName>
        <fullName evidence="2">GNAT family N-acetyltransferase</fullName>
    </submittedName>
</protein>
<keyword evidence="2" id="KW-0808">Transferase</keyword>
<reference evidence="2 3" key="1">
    <citation type="submission" date="2020-04" db="EMBL/GenBank/DDBJ databases">
        <title>Novosphingobium sp. TW-4 isolated from soil.</title>
        <authorList>
            <person name="Dahal R.H."/>
            <person name="Chaudhary D.K."/>
        </authorList>
    </citation>
    <scope>NUCLEOTIDE SEQUENCE [LARGE SCALE GENOMIC DNA]</scope>
    <source>
        <strain evidence="2 3">TW-4</strain>
    </source>
</reference>
<dbReference type="Proteomes" id="UP000583556">
    <property type="component" value="Unassembled WGS sequence"/>
</dbReference>
<gene>
    <name evidence="2" type="ORF">HHL27_02560</name>
</gene>
<sequence length="173" mass="18333">MAAEIAIERLQRSDLPAALQLQSAAYPAFLVEEEAAFASRMVLRASYCLAAKRDGRLLGYLLAHGWASGSPPPVGTVLADGGPSEVLFVHDLAVGSALRGLKIGDRLAARAFALAAVDGLRRAELIAVEGAAEYWRRLGFAEEETSEALLSKVRGYGPAARWMSAAIPTNEPA</sequence>
<organism evidence="2 3">
    <name type="scientific">Novosphingobium olei</name>
    <dbReference type="NCBI Taxonomy" id="2728851"/>
    <lineage>
        <taxon>Bacteria</taxon>
        <taxon>Pseudomonadati</taxon>
        <taxon>Pseudomonadota</taxon>
        <taxon>Alphaproteobacteria</taxon>
        <taxon>Sphingomonadales</taxon>
        <taxon>Sphingomonadaceae</taxon>
        <taxon>Novosphingobium</taxon>
    </lineage>
</organism>
<evidence type="ECO:0000259" key="1">
    <source>
        <dbReference type="PROSITE" id="PS51186"/>
    </source>
</evidence>
<dbReference type="InterPro" id="IPR000182">
    <property type="entry name" value="GNAT_dom"/>
</dbReference>
<dbReference type="GO" id="GO:0016747">
    <property type="term" value="F:acyltransferase activity, transferring groups other than amino-acyl groups"/>
    <property type="evidence" value="ECO:0007669"/>
    <property type="project" value="InterPro"/>
</dbReference>
<dbReference type="Pfam" id="PF00583">
    <property type="entry name" value="Acetyltransf_1"/>
    <property type="match status" value="1"/>
</dbReference>
<evidence type="ECO:0000313" key="2">
    <source>
        <dbReference type="EMBL" id="NML92551.1"/>
    </source>
</evidence>
<dbReference type="SUPFAM" id="SSF55729">
    <property type="entry name" value="Acyl-CoA N-acyltransferases (Nat)"/>
    <property type="match status" value="1"/>
</dbReference>
<keyword evidence="3" id="KW-1185">Reference proteome</keyword>
<dbReference type="EMBL" id="JABBGM010000001">
    <property type="protein sequence ID" value="NML92551.1"/>
    <property type="molecule type" value="Genomic_DNA"/>
</dbReference>
<comment type="caution">
    <text evidence="2">The sequence shown here is derived from an EMBL/GenBank/DDBJ whole genome shotgun (WGS) entry which is preliminary data.</text>
</comment>
<dbReference type="Gene3D" id="3.40.630.30">
    <property type="match status" value="1"/>
</dbReference>
<dbReference type="PROSITE" id="PS51186">
    <property type="entry name" value="GNAT"/>
    <property type="match status" value="1"/>
</dbReference>
<dbReference type="InterPro" id="IPR016181">
    <property type="entry name" value="Acyl_CoA_acyltransferase"/>
</dbReference>
<name>A0A7Y0BMM6_9SPHN</name>
<proteinExistence type="predicted"/>
<evidence type="ECO:0000313" key="3">
    <source>
        <dbReference type="Proteomes" id="UP000583556"/>
    </source>
</evidence>
<dbReference type="RefSeq" id="WP_169491786.1">
    <property type="nucleotide sequence ID" value="NZ_JABBGM010000001.1"/>
</dbReference>